<dbReference type="Proteomes" id="UP000253034">
    <property type="component" value="Unassembled WGS sequence"/>
</dbReference>
<evidence type="ECO:0000313" key="2">
    <source>
        <dbReference type="Proteomes" id="UP000253034"/>
    </source>
</evidence>
<evidence type="ECO:0008006" key="3">
    <source>
        <dbReference type="Google" id="ProtNLM"/>
    </source>
</evidence>
<dbReference type="EMBL" id="QPJT01000001">
    <property type="protein sequence ID" value="RCX20950.1"/>
    <property type="molecule type" value="Genomic_DNA"/>
</dbReference>
<dbReference type="Gene3D" id="3.30.1490.190">
    <property type="match status" value="1"/>
</dbReference>
<accession>A0A369BHC1</accession>
<dbReference type="AlphaFoldDB" id="A0A369BHC1"/>
<name>A0A369BHC1_9FIRM</name>
<gene>
    <name evidence="1" type="ORF">DFR58_101153</name>
</gene>
<dbReference type="InterPro" id="IPR043135">
    <property type="entry name" value="Fur_C"/>
</dbReference>
<keyword evidence="2" id="KW-1185">Reference proteome</keyword>
<evidence type="ECO:0000313" key="1">
    <source>
        <dbReference type="EMBL" id="RCX20950.1"/>
    </source>
</evidence>
<protein>
    <recommendedName>
        <fullName evidence="3">Transcriptional repressor</fullName>
    </recommendedName>
</protein>
<proteinExistence type="predicted"/>
<reference evidence="1 2" key="1">
    <citation type="submission" date="2018-07" db="EMBL/GenBank/DDBJ databases">
        <title>Genomic Encyclopedia of Type Strains, Phase IV (KMG-IV): sequencing the most valuable type-strain genomes for metagenomic binning, comparative biology and taxonomic classification.</title>
        <authorList>
            <person name="Goeker M."/>
        </authorList>
    </citation>
    <scope>NUCLEOTIDE SEQUENCE [LARGE SCALE GENOMIC DNA]</scope>
    <source>
        <strain evidence="1 2">DSM 27016</strain>
    </source>
</reference>
<sequence length="37" mass="4546">MEDDLLEELEDQIYVKKHFTVENHSVKFFGRCEKCRE</sequence>
<organism evidence="1 2">
    <name type="scientific">Anaerobacterium chartisolvens</name>
    <dbReference type="NCBI Taxonomy" id="1297424"/>
    <lineage>
        <taxon>Bacteria</taxon>
        <taxon>Bacillati</taxon>
        <taxon>Bacillota</taxon>
        <taxon>Clostridia</taxon>
        <taxon>Eubacteriales</taxon>
        <taxon>Oscillospiraceae</taxon>
        <taxon>Anaerobacterium</taxon>
    </lineage>
</organism>
<comment type="caution">
    <text evidence="1">The sequence shown here is derived from an EMBL/GenBank/DDBJ whole genome shotgun (WGS) entry which is preliminary data.</text>
</comment>